<reference evidence="1" key="1">
    <citation type="thesis" date="2021" institute="BYU ScholarsArchive" country="Provo, UT, USA">
        <title>Applications of and Algorithms for Genome Assembly and Genomic Analyses with an Emphasis on Marine Teleosts.</title>
        <authorList>
            <person name="Pickett B.D."/>
        </authorList>
    </citation>
    <scope>NUCLEOTIDE SEQUENCE</scope>
    <source>
        <strain evidence="1">HI-2016</strain>
    </source>
</reference>
<dbReference type="AlphaFoldDB" id="A0A8T2N6R1"/>
<comment type="caution">
    <text evidence="1">The sequence shown here is derived from an EMBL/GenBank/DDBJ whole genome shotgun (WGS) entry which is preliminary data.</text>
</comment>
<dbReference type="Proteomes" id="UP000824540">
    <property type="component" value="Unassembled WGS sequence"/>
</dbReference>
<protein>
    <submittedName>
        <fullName evidence="1">Uncharacterized protein</fullName>
    </submittedName>
</protein>
<gene>
    <name evidence="1" type="ORF">JZ751_015713</name>
</gene>
<keyword evidence="2" id="KW-1185">Reference proteome</keyword>
<accession>A0A8T2N6R1</accession>
<sequence length="172" mass="19352">MAAQICAEEGQSRTDGMEFIPHCPMLAQALRCSSPALACEGGKPWRCPRWFWVASADVALTEVSACHRRSGHQEVRSVPQVASSSHFLYRVSQHAVLQLTFTQPASYPVTSPLYAAESVRDGVHQCPAQHKMEHADWLPDMRWRLKLPAEELLWLPLPVIQREEAGRRAAQR</sequence>
<evidence type="ECO:0000313" key="1">
    <source>
        <dbReference type="EMBL" id="KAG9332177.1"/>
    </source>
</evidence>
<dbReference type="EMBL" id="JAFBMS010000251">
    <property type="protein sequence ID" value="KAG9332177.1"/>
    <property type="molecule type" value="Genomic_DNA"/>
</dbReference>
<name>A0A8T2N6R1_9TELE</name>
<feature type="non-terminal residue" evidence="1">
    <location>
        <position position="172"/>
    </location>
</feature>
<proteinExistence type="predicted"/>
<evidence type="ECO:0000313" key="2">
    <source>
        <dbReference type="Proteomes" id="UP000824540"/>
    </source>
</evidence>
<organism evidence="1 2">
    <name type="scientific">Albula glossodonta</name>
    <name type="common">roundjaw bonefish</name>
    <dbReference type="NCBI Taxonomy" id="121402"/>
    <lineage>
        <taxon>Eukaryota</taxon>
        <taxon>Metazoa</taxon>
        <taxon>Chordata</taxon>
        <taxon>Craniata</taxon>
        <taxon>Vertebrata</taxon>
        <taxon>Euteleostomi</taxon>
        <taxon>Actinopterygii</taxon>
        <taxon>Neopterygii</taxon>
        <taxon>Teleostei</taxon>
        <taxon>Albuliformes</taxon>
        <taxon>Albulidae</taxon>
        <taxon>Albula</taxon>
    </lineage>
</organism>